<name>A0A8K0X815_9PEZI</name>
<accession>A0A8K0X815</accession>
<dbReference type="AlphaFoldDB" id="A0A8K0X815"/>
<evidence type="ECO:0000259" key="2">
    <source>
        <dbReference type="Pfam" id="PF01425"/>
    </source>
</evidence>
<feature type="domain" description="Amidase" evidence="2">
    <location>
        <begin position="51"/>
        <end position="358"/>
    </location>
</feature>
<dbReference type="PANTHER" id="PTHR42678">
    <property type="entry name" value="AMIDASE"/>
    <property type="match status" value="1"/>
</dbReference>
<dbReference type="SUPFAM" id="SSF75304">
    <property type="entry name" value="Amidase signature (AS) enzymes"/>
    <property type="match status" value="1"/>
</dbReference>
<protein>
    <submittedName>
        <fullName evidence="3">Amidase-like protein</fullName>
    </submittedName>
</protein>
<dbReference type="Pfam" id="PF01425">
    <property type="entry name" value="Amidase"/>
    <property type="match status" value="1"/>
</dbReference>
<keyword evidence="1" id="KW-0732">Signal</keyword>
<evidence type="ECO:0000313" key="4">
    <source>
        <dbReference type="Proteomes" id="UP000813385"/>
    </source>
</evidence>
<proteinExistence type="predicted"/>
<feature type="signal peptide" evidence="1">
    <location>
        <begin position="1"/>
        <end position="23"/>
    </location>
</feature>
<dbReference type="InterPro" id="IPR023631">
    <property type="entry name" value="Amidase_dom"/>
</dbReference>
<feature type="chain" id="PRO_5035477898" evidence="1">
    <location>
        <begin position="24"/>
        <end position="703"/>
    </location>
</feature>
<dbReference type="Proteomes" id="UP000813385">
    <property type="component" value="Unassembled WGS sequence"/>
</dbReference>
<evidence type="ECO:0000313" key="3">
    <source>
        <dbReference type="EMBL" id="KAH7374869.1"/>
    </source>
</evidence>
<dbReference type="NCBIfam" id="NF005127">
    <property type="entry name" value="PRK06565.1"/>
    <property type="match status" value="1"/>
</dbReference>
<dbReference type="EMBL" id="JAGPXD010000001">
    <property type="protein sequence ID" value="KAH7374869.1"/>
    <property type="molecule type" value="Genomic_DNA"/>
</dbReference>
<reference evidence="3" key="1">
    <citation type="journal article" date="2021" name="Nat. Commun.">
        <title>Genetic determinants of endophytism in the Arabidopsis root mycobiome.</title>
        <authorList>
            <person name="Mesny F."/>
            <person name="Miyauchi S."/>
            <person name="Thiergart T."/>
            <person name="Pickel B."/>
            <person name="Atanasova L."/>
            <person name="Karlsson M."/>
            <person name="Huettel B."/>
            <person name="Barry K.W."/>
            <person name="Haridas S."/>
            <person name="Chen C."/>
            <person name="Bauer D."/>
            <person name="Andreopoulos W."/>
            <person name="Pangilinan J."/>
            <person name="LaButti K."/>
            <person name="Riley R."/>
            <person name="Lipzen A."/>
            <person name="Clum A."/>
            <person name="Drula E."/>
            <person name="Henrissat B."/>
            <person name="Kohler A."/>
            <person name="Grigoriev I.V."/>
            <person name="Martin F.M."/>
            <person name="Hacquard S."/>
        </authorList>
    </citation>
    <scope>NUCLEOTIDE SEQUENCE</scope>
    <source>
        <strain evidence="3">MPI-CAGE-AT-0016</strain>
    </source>
</reference>
<organism evidence="3 4">
    <name type="scientific">Plectosphaerella cucumerina</name>
    <dbReference type="NCBI Taxonomy" id="40658"/>
    <lineage>
        <taxon>Eukaryota</taxon>
        <taxon>Fungi</taxon>
        <taxon>Dikarya</taxon>
        <taxon>Ascomycota</taxon>
        <taxon>Pezizomycotina</taxon>
        <taxon>Sordariomycetes</taxon>
        <taxon>Hypocreomycetidae</taxon>
        <taxon>Glomerellales</taxon>
        <taxon>Plectosphaerellaceae</taxon>
        <taxon>Plectosphaerella</taxon>
    </lineage>
</organism>
<dbReference type="Gene3D" id="3.90.1300.10">
    <property type="entry name" value="Amidase signature (AS) domain"/>
    <property type="match status" value="1"/>
</dbReference>
<dbReference type="PANTHER" id="PTHR42678:SF11">
    <property type="entry name" value="AMIDASE FAMILY PROTEIN"/>
    <property type="match status" value="1"/>
</dbReference>
<keyword evidence="4" id="KW-1185">Reference proteome</keyword>
<gene>
    <name evidence="3" type="ORF">B0T11DRAFT_292649</name>
</gene>
<dbReference type="InterPro" id="IPR036928">
    <property type="entry name" value="AS_sf"/>
</dbReference>
<dbReference type="OrthoDB" id="566138at2759"/>
<sequence>MLGRFLRVSCVLLYATLLGNALGLSIVEASIENLQAALKNGQINAVQLTAKHLHRVAQYDRRGPRLNAIPVINPLVFEHAQASDTYRALNGTIRSDLEGLPGTLKDSYMMEGMTVASGSPAFVNLTATADAFTTSQLRSHGAIILGKTNMPPMANGGMQRGVYGRAESPYNKTYLAAAYASGSSNGAGASTASSMGVFAMAEETVSSGRSPASNNGLIAYTPSRGVLSIRGNWPLFPVADVVVPYARTVKDLLSVLDVIVEIDRDTTSDFWRGQPFVSLPSPSEVRPGDSYRSLALPDSLSGKRIGVPKMYIGGNDPKANPIWVSPGVQRLWKEARITLEALGATVEEVDFPLVTEAEAPGQAAWETEYPLPGFKRSSTPGPSELASYSWDDFLHMVNDTSVSGITSLAQVDGATIFPQLPGTLRDRYGNSFGNRTASNTNSVEVVKRRNGTNIYDLPGLEAHLRGVEEHRKIHLEAWMDDLGLDAVVFPAAGDVGREDAETNDNSAVHAWRNGVFFSNGNYAIRQYGVPTVTTTMGLLPDIGMPMGLTFASKAYDDNALLSYAYAFETARVKRSAPLLTPVLPTDEIKQRCVRRSLVGTQPPVLTAEAKRLDKESVKVSGTVDVAASGALTSLEVTFDGVPVGPVSVDEKGTWSVVTKTLPFNDVEGDVSVRFVNEPDQSLAMIVVVASAKNGRSDGKLLFV</sequence>
<evidence type="ECO:0000256" key="1">
    <source>
        <dbReference type="SAM" id="SignalP"/>
    </source>
</evidence>
<comment type="caution">
    <text evidence="3">The sequence shown here is derived from an EMBL/GenBank/DDBJ whole genome shotgun (WGS) entry which is preliminary data.</text>
</comment>